<keyword evidence="2" id="KW-0808">Transferase</keyword>
<dbReference type="AlphaFoldDB" id="A0A2I2GBZ1"/>
<keyword evidence="2" id="KW-0489">Methyltransferase</keyword>
<feature type="region of interest" description="Disordered" evidence="1">
    <location>
        <begin position="1"/>
        <end position="49"/>
    </location>
</feature>
<dbReference type="GO" id="GO:0032259">
    <property type="term" value="P:methylation"/>
    <property type="evidence" value="ECO:0007669"/>
    <property type="project" value="UniProtKB-KW"/>
</dbReference>
<dbReference type="PANTHER" id="PTHR43591:SF10">
    <property type="entry name" value="ABC TRANSMEMBRANE TYPE-1 DOMAIN-CONTAINING PROTEIN-RELATED"/>
    <property type="match status" value="1"/>
</dbReference>
<evidence type="ECO:0000256" key="1">
    <source>
        <dbReference type="SAM" id="MobiDB-lite"/>
    </source>
</evidence>
<protein>
    <submittedName>
        <fullName evidence="2">S-adenosyl-L-methionine-dependent methyltransferase</fullName>
    </submittedName>
</protein>
<dbReference type="Pfam" id="PF13489">
    <property type="entry name" value="Methyltransf_23"/>
    <property type="match status" value="1"/>
</dbReference>
<dbReference type="SUPFAM" id="SSF53335">
    <property type="entry name" value="S-adenosyl-L-methionine-dependent methyltransferases"/>
    <property type="match status" value="1"/>
</dbReference>
<dbReference type="InterPro" id="IPR029063">
    <property type="entry name" value="SAM-dependent_MTases_sf"/>
</dbReference>
<dbReference type="GO" id="GO:0008168">
    <property type="term" value="F:methyltransferase activity"/>
    <property type="evidence" value="ECO:0007669"/>
    <property type="project" value="UniProtKB-KW"/>
</dbReference>
<organism evidence="2 3">
    <name type="scientific">Aspergillus steynii IBT 23096</name>
    <dbReference type="NCBI Taxonomy" id="1392250"/>
    <lineage>
        <taxon>Eukaryota</taxon>
        <taxon>Fungi</taxon>
        <taxon>Dikarya</taxon>
        <taxon>Ascomycota</taxon>
        <taxon>Pezizomycotina</taxon>
        <taxon>Eurotiomycetes</taxon>
        <taxon>Eurotiomycetidae</taxon>
        <taxon>Eurotiales</taxon>
        <taxon>Aspergillaceae</taxon>
        <taxon>Aspergillus</taxon>
        <taxon>Aspergillus subgen. Circumdati</taxon>
    </lineage>
</organism>
<dbReference type="CDD" id="cd02440">
    <property type="entry name" value="AdoMet_MTases"/>
    <property type="match status" value="1"/>
</dbReference>
<dbReference type="VEuPathDB" id="FungiDB:P170DRAFT_445713"/>
<name>A0A2I2GBZ1_9EURO</name>
<dbReference type="Gene3D" id="3.40.50.150">
    <property type="entry name" value="Vaccinia Virus protein VP39"/>
    <property type="match status" value="1"/>
</dbReference>
<accession>A0A2I2GBZ1</accession>
<evidence type="ECO:0000313" key="3">
    <source>
        <dbReference type="Proteomes" id="UP000234275"/>
    </source>
</evidence>
<dbReference type="GeneID" id="36558430"/>
<dbReference type="STRING" id="1392250.A0A2I2GBZ1"/>
<dbReference type="PANTHER" id="PTHR43591">
    <property type="entry name" value="METHYLTRANSFERASE"/>
    <property type="match status" value="1"/>
</dbReference>
<dbReference type="EMBL" id="MSFO01000003">
    <property type="protein sequence ID" value="PLB50389.1"/>
    <property type="molecule type" value="Genomic_DNA"/>
</dbReference>
<dbReference type="RefSeq" id="XP_024705691.1">
    <property type="nucleotide sequence ID" value="XM_024850731.1"/>
</dbReference>
<dbReference type="OrthoDB" id="2013972at2759"/>
<proteinExistence type="predicted"/>
<comment type="caution">
    <text evidence="2">The sequence shown here is derived from an EMBL/GenBank/DDBJ whole genome shotgun (WGS) entry which is preliminary data.</text>
</comment>
<gene>
    <name evidence="2" type="ORF">P170DRAFT_445713</name>
</gene>
<evidence type="ECO:0000313" key="2">
    <source>
        <dbReference type="EMBL" id="PLB50389.1"/>
    </source>
</evidence>
<reference evidence="2 3" key="1">
    <citation type="submission" date="2016-12" db="EMBL/GenBank/DDBJ databases">
        <title>The genomes of Aspergillus section Nigri reveals drivers in fungal speciation.</title>
        <authorList>
            <consortium name="DOE Joint Genome Institute"/>
            <person name="Vesth T.C."/>
            <person name="Nybo J."/>
            <person name="Theobald S."/>
            <person name="Brandl J."/>
            <person name="Frisvad J.C."/>
            <person name="Nielsen K.F."/>
            <person name="Lyhne E.K."/>
            <person name="Kogle M.E."/>
            <person name="Kuo A."/>
            <person name="Riley R."/>
            <person name="Clum A."/>
            <person name="Nolan M."/>
            <person name="Lipzen A."/>
            <person name="Salamov A."/>
            <person name="Henrissat B."/>
            <person name="Wiebenga A."/>
            <person name="De Vries R.P."/>
            <person name="Grigoriev I.V."/>
            <person name="Mortensen U.H."/>
            <person name="Andersen M.R."/>
            <person name="Baker S.E."/>
        </authorList>
    </citation>
    <scope>NUCLEOTIDE SEQUENCE [LARGE SCALE GENOMIC DNA]</scope>
    <source>
        <strain evidence="2 3">IBT 23096</strain>
    </source>
</reference>
<feature type="compositionally biased region" description="Low complexity" evidence="1">
    <location>
        <begin position="7"/>
        <end position="21"/>
    </location>
</feature>
<dbReference type="Proteomes" id="UP000234275">
    <property type="component" value="Unassembled WGS sequence"/>
</dbReference>
<keyword evidence="3" id="KW-1185">Reference proteome</keyword>
<sequence length="309" mass="34985">MALTLGRQQPAARPRAEAANASQDTDAPLPDDNGDIKGTNGGSDYDESVMDSYSLTSSILDYQYENGRRYPSNRSVVLDLGTGTGIWAIDFADEFPSAHVVGNDISPIQPSWTPPNVDFFVDDFESDWLEKQNTYDFVHSRNLAGCVMDWPRLIRQAHTHLKPGGYLELQESAVWGWSDDGSLTDDSPMMQYLMALDDAGKKISRDLNIYQYLTRWLIDCGFEDVHEATYFLPFSPWPDDHGLKEIGKIQAIMVQDAIEAYGLRLCTQVLGWSPDRTKVLQGLVREQLKNPRMHSYTKIRVVYGRKPFY</sequence>